<comment type="caution">
    <text evidence="2">The sequence shown here is derived from an EMBL/GenBank/DDBJ whole genome shotgun (WGS) entry which is preliminary data.</text>
</comment>
<evidence type="ECO:0000313" key="3">
    <source>
        <dbReference type="Proteomes" id="UP000822476"/>
    </source>
</evidence>
<reference evidence="2" key="1">
    <citation type="submission" date="2019-07" db="EMBL/GenBank/DDBJ databases">
        <title>Annotation for the trematode Paragonimus miyazaki's.</title>
        <authorList>
            <person name="Choi Y.-J."/>
        </authorList>
    </citation>
    <scope>NUCLEOTIDE SEQUENCE</scope>
    <source>
        <strain evidence="2">Japan</strain>
    </source>
</reference>
<dbReference type="Proteomes" id="UP000822476">
    <property type="component" value="Unassembled WGS sequence"/>
</dbReference>
<evidence type="ECO:0000256" key="1">
    <source>
        <dbReference type="SAM" id="Phobius"/>
    </source>
</evidence>
<gene>
    <name evidence="2" type="ORF">EG68_12409</name>
</gene>
<sequence length="290" mass="33146">MPVHALSYRLIIYSFQLPELLLYFVNPLIQVQTCRKLNPIVSTPQFHLRSLGSVFHRSRKEHFTGKFDPVSPKTVHTQFGQDQSYSTCSDAFELTARLVKLLFPWVLDMNTQGFRVCELIHEARCSVNNLYWVIACSVLMPLSAALLQLLLLSAGLPSLPLVLANASSSSVHLVWLPQQQFRTQLMFLPYQQMWNSSWESFLSPDVIHFNSAYCIPSYGVGQLVWLILIVTPVLSLSMLDRRVDLLRPLQEPPVKRRTSFDLKMRNSKGNSQFLGVVGHLVQPIFPRCFL</sequence>
<keyword evidence="1" id="KW-0812">Transmembrane</keyword>
<evidence type="ECO:0000313" key="2">
    <source>
        <dbReference type="EMBL" id="KAF7233939.1"/>
    </source>
</evidence>
<accession>A0A8S9YCB2</accession>
<name>A0A8S9YCB2_9TREM</name>
<dbReference type="EMBL" id="JTDE01015232">
    <property type="protein sequence ID" value="KAF7233939.1"/>
    <property type="molecule type" value="Genomic_DNA"/>
</dbReference>
<keyword evidence="3" id="KW-1185">Reference proteome</keyword>
<feature type="transmembrane region" description="Helical" evidence="1">
    <location>
        <begin position="6"/>
        <end position="25"/>
    </location>
</feature>
<keyword evidence="1" id="KW-1133">Transmembrane helix</keyword>
<feature type="transmembrane region" description="Helical" evidence="1">
    <location>
        <begin position="219"/>
        <end position="239"/>
    </location>
</feature>
<protein>
    <submittedName>
        <fullName evidence="2">Uncharacterized protein</fullName>
    </submittedName>
</protein>
<keyword evidence="1" id="KW-0472">Membrane</keyword>
<organism evidence="2 3">
    <name type="scientific">Paragonimus skrjabini miyazakii</name>
    <dbReference type="NCBI Taxonomy" id="59628"/>
    <lineage>
        <taxon>Eukaryota</taxon>
        <taxon>Metazoa</taxon>
        <taxon>Spiralia</taxon>
        <taxon>Lophotrochozoa</taxon>
        <taxon>Platyhelminthes</taxon>
        <taxon>Trematoda</taxon>
        <taxon>Digenea</taxon>
        <taxon>Plagiorchiida</taxon>
        <taxon>Troglotremata</taxon>
        <taxon>Troglotrematidae</taxon>
        <taxon>Paragonimus</taxon>
    </lineage>
</organism>
<feature type="transmembrane region" description="Helical" evidence="1">
    <location>
        <begin position="130"/>
        <end position="151"/>
    </location>
</feature>
<dbReference type="AlphaFoldDB" id="A0A8S9YCB2"/>
<proteinExistence type="predicted"/>